<evidence type="ECO:0000256" key="1">
    <source>
        <dbReference type="SAM" id="Phobius"/>
    </source>
</evidence>
<gene>
    <name evidence="2" type="ORF">TS85_03310</name>
</gene>
<feature type="transmembrane region" description="Helical" evidence="1">
    <location>
        <begin position="12"/>
        <end position="29"/>
    </location>
</feature>
<organism evidence="2 3">
    <name type="scientific">Sphingomonas hengshuiensis</name>
    <dbReference type="NCBI Taxonomy" id="1609977"/>
    <lineage>
        <taxon>Bacteria</taxon>
        <taxon>Pseudomonadati</taxon>
        <taxon>Pseudomonadota</taxon>
        <taxon>Alphaproteobacteria</taxon>
        <taxon>Sphingomonadales</taxon>
        <taxon>Sphingomonadaceae</taxon>
        <taxon>Sphingomonas</taxon>
    </lineage>
</organism>
<evidence type="ECO:0000313" key="2">
    <source>
        <dbReference type="EMBL" id="AJP71057.1"/>
    </source>
</evidence>
<keyword evidence="3" id="KW-1185">Reference proteome</keyword>
<dbReference type="RefSeq" id="WP_044330393.1">
    <property type="nucleotide sequence ID" value="NZ_CP010836.1"/>
</dbReference>
<dbReference type="KEGG" id="sphi:TS85_03310"/>
<protein>
    <submittedName>
        <fullName evidence="2">Uncharacterized protein</fullName>
    </submittedName>
</protein>
<keyword evidence="1" id="KW-0812">Transmembrane</keyword>
<keyword evidence="1" id="KW-0472">Membrane</keyword>
<name>A0A7U4J6B9_9SPHN</name>
<evidence type="ECO:0000313" key="3">
    <source>
        <dbReference type="Proteomes" id="UP000032300"/>
    </source>
</evidence>
<reference evidence="2 3" key="2">
    <citation type="submission" date="2015-02" db="EMBL/GenBank/DDBJ databases">
        <title>The complete genome of Sphingomonas hengshuiensis sp. WHSC-8 isolated from soil of Hengshui Lake.</title>
        <authorList>
            <person name="Wei S."/>
            <person name="Guo J."/>
            <person name="Su C."/>
            <person name="Wu R."/>
            <person name="Zhang Z."/>
            <person name="Liang K."/>
            <person name="Li H."/>
            <person name="Wang T."/>
            <person name="Liu H."/>
            <person name="Zhang C."/>
            <person name="Li Z."/>
            <person name="Wang Q."/>
            <person name="Meng J."/>
        </authorList>
    </citation>
    <scope>NUCLEOTIDE SEQUENCE [LARGE SCALE GENOMIC DNA]</scope>
    <source>
        <strain evidence="2 3">WHSC-8</strain>
    </source>
</reference>
<keyword evidence="1" id="KW-1133">Transmembrane helix</keyword>
<reference evidence="2 3" key="1">
    <citation type="journal article" date="2015" name="Int. J. Syst. Evol. Microbiol.">
        <title>Sphingomonas hengshuiensis sp. nov., isolated from lake wetland.</title>
        <authorList>
            <person name="Wei S."/>
            <person name="Wang T."/>
            <person name="Liu H."/>
            <person name="Zhang C."/>
            <person name="Guo J."/>
            <person name="Wang Q."/>
            <person name="Liang K."/>
            <person name="Zhang Z."/>
        </authorList>
    </citation>
    <scope>NUCLEOTIDE SEQUENCE [LARGE SCALE GENOMIC DNA]</scope>
    <source>
        <strain evidence="2 3">WHSC-8</strain>
    </source>
</reference>
<dbReference type="Proteomes" id="UP000032300">
    <property type="component" value="Chromosome"/>
</dbReference>
<sequence>MNADSDTRWLRIAGFVTLALAALVALYAWHEAGEAKRTREDVRTRADETMARIEAEARRMENAAGASE</sequence>
<dbReference type="AlphaFoldDB" id="A0A7U4J6B9"/>
<accession>A0A7U4J6B9</accession>
<proteinExistence type="predicted"/>
<dbReference type="EMBL" id="CP010836">
    <property type="protein sequence ID" value="AJP71057.1"/>
    <property type="molecule type" value="Genomic_DNA"/>
</dbReference>